<dbReference type="PROSITE" id="PS51668">
    <property type="entry name" value="TSAA_2"/>
    <property type="match status" value="1"/>
</dbReference>
<dbReference type="NCBIfam" id="TIGR00104">
    <property type="entry name" value="tRNA_TsaA"/>
    <property type="match status" value="1"/>
</dbReference>
<dbReference type="PANTHER" id="PTHR12818:SF0">
    <property type="entry name" value="TRNA (ADENINE(37)-N6)-METHYLTRANSFERASE"/>
    <property type="match status" value="1"/>
</dbReference>
<dbReference type="InterPro" id="IPR003814">
    <property type="entry name" value="FmdEsu_dom"/>
</dbReference>
<evidence type="ECO:0000259" key="3">
    <source>
        <dbReference type="PROSITE" id="PS51668"/>
    </source>
</evidence>
<keyword evidence="1" id="KW-0949">S-adenosyl-L-methionine</keyword>
<comment type="similarity">
    <text evidence="2">Belongs to the tRNA methyltransferase O family.</text>
</comment>
<name>A0A1Y3ZKX5_9BACT</name>
<dbReference type="GO" id="GO:0032259">
    <property type="term" value="P:methylation"/>
    <property type="evidence" value="ECO:0007669"/>
    <property type="project" value="UniProtKB-KW"/>
</dbReference>
<evidence type="ECO:0000256" key="1">
    <source>
        <dbReference type="ARBA" id="ARBA00022691"/>
    </source>
</evidence>
<dbReference type="EMBL" id="QRYC01000004">
    <property type="protein sequence ID" value="RGU57667.1"/>
    <property type="molecule type" value="Genomic_DNA"/>
</dbReference>
<accession>A0A1Y3ZKX5</accession>
<proteinExistence type="inferred from homology"/>
<dbReference type="InterPro" id="IPR036413">
    <property type="entry name" value="YaeB-like_sf"/>
</dbReference>
<dbReference type="Proteomes" id="UP000284243">
    <property type="component" value="Unassembled WGS sequence"/>
</dbReference>
<dbReference type="RefSeq" id="WP_022159684.1">
    <property type="nucleotide sequence ID" value="NZ_NFIM01000043.1"/>
</dbReference>
<evidence type="ECO:0000313" key="5">
    <source>
        <dbReference type="Proteomes" id="UP000284243"/>
    </source>
</evidence>
<sequence length="300" mass="33839">MNFLHFTTNLLPIVTMIVLEPIGFVHNTCTTSQAPEFIKKEISEIEILPEYSEGLQDIEQAEYLDLVFSFHHEKRTELVTRIRSGEMKGVFASRSPKRPNHLGITTVKLIRREGGKLYVEGADALDGSPVIDIKYCDTSVFDQKHVHQTIQADSPRIDIVRNIMQNETDELLLKAAQFHGHICPGLALGVLGATQVMQQLYNQQEDPQAYTLTAEMQNCPIDGAMFITGCTPGTHRYQQGDPENMCFYLKNKAGKGWKVSFDPNNREYMNRHLPADLSTSAKGFATLKLDPHQLFTIETL</sequence>
<dbReference type="PROSITE" id="PS01318">
    <property type="entry name" value="TSAA_1"/>
    <property type="match status" value="1"/>
</dbReference>
<dbReference type="CDD" id="cd09281">
    <property type="entry name" value="UPF0066"/>
    <property type="match status" value="1"/>
</dbReference>
<dbReference type="PANTHER" id="PTHR12818">
    <property type="entry name" value="TRNA (ADENINE(37)-N6)-METHYLTRANSFERASE"/>
    <property type="match status" value="1"/>
</dbReference>
<protein>
    <submittedName>
        <fullName evidence="4">tRNA (N6-threonylcarbamoyladenosine(37)-N6)-methyltransferase TrmO</fullName>
    </submittedName>
</protein>
<keyword evidence="4" id="KW-0808">Transferase</keyword>
<dbReference type="Gene3D" id="3.30.1330.130">
    <property type="match status" value="1"/>
</dbReference>
<feature type="domain" description="TsaA-like" evidence="3">
    <location>
        <begin position="19"/>
        <end position="145"/>
    </location>
</feature>
<evidence type="ECO:0000313" key="4">
    <source>
        <dbReference type="EMBL" id="RGU57667.1"/>
    </source>
</evidence>
<dbReference type="AlphaFoldDB" id="A0A1Y3ZKX5"/>
<dbReference type="Pfam" id="PF01980">
    <property type="entry name" value="TrmO_N"/>
    <property type="match status" value="1"/>
</dbReference>
<evidence type="ECO:0000256" key="2">
    <source>
        <dbReference type="ARBA" id="ARBA00033753"/>
    </source>
</evidence>
<gene>
    <name evidence="4" type="primary">tsaA</name>
    <name evidence="4" type="ORF">DWW57_03975</name>
</gene>
<dbReference type="Pfam" id="PF02663">
    <property type="entry name" value="FmdE"/>
    <property type="match status" value="1"/>
</dbReference>
<dbReference type="Gene3D" id="2.40.30.70">
    <property type="entry name" value="YaeB-like"/>
    <property type="match status" value="1"/>
</dbReference>
<organism evidence="4 5">
    <name type="scientific">Odoribacter splanchnicus</name>
    <dbReference type="NCBI Taxonomy" id="28118"/>
    <lineage>
        <taxon>Bacteria</taxon>
        <taxon>Pseudomonadati</taxon>
        <taxon>Bacteroidota</taxon>
        <taxon>Bacteroidia</taxon>
        <taxon>Bacteroidales</taxon>
        <taxon>Odoribacteraceae</taxon>
        <taxon>Odoribacter</taxon>
    </lineage>
</organism>
<dbReference type="GO" id="GO:0008168">
    <property type="term" value="F:methyltransferase activity"/>
    <property type="evidence" value="ECO:0007669"/>
    <property type="project" value="UniProtKB-KW"/>
</dbReference>
<comment type="caution">
    <text evidence="4">The sequence shown here is derived from an EMBL/GenBank/DDBJ whole genome shotgun (WGS) entry which is preliminary data.</text>
</comment>
<dbReference type="SUPFAM" id="SSF143555">
    <property type="entry name" value="FwdE-like"/>
    <property type="match status" value="1"/>
</dbReference>
<dbReference type="SUPFAM" id="SSF118196">
    <property type="entry name" value="YaeB-like"/>
    <property type="match status" value="1"/>
</dbReference>
<dbReference type="InterPro" id="IPR023370">
    <property type="entry name" value="TrmO-like_N"/>
</dbReference>
<reference evidence="4 5" key="1">
    <citation type="submission" date="2018-08" db="EMBL/GenBank/DDBJ databases">
        <title>A genome reference for cultivated species of the human gut microbiota.</title>
        <authorList>
            <person name="Zou Y."/>
            <person name="Xue W."/>
            <person name="Luo G."/>
        </authorList>
    </citation>
    <scope>NUCLEOTIDE SEQUENCE [LARGE SCALE GENOMIC DNA]</scope>
    <source>
        <strain evidence="4 5">AF16-14</strain>
    </source>
</reference>
<dbReference type="InterPro" id="IPR023368">
    <property type="entry name" value="UPF0066_cons_site"/>
</dbReference>
<dbReference type="InterPro" id="IPR036414">
    <property type="entry name" value="YaeB_N_sf"/>
</dbReference>
<dbReference type="InterPro" id="IPR040372">
    <property type="entry name" value="YaeB-like"/>
</dbReference>
<keyword evidence="4" id="KW-0489">Methyltransferase</keyword>